<keyword evidence="2" id="KW-1185">Reference proteome</keyword>
<dbReference type="RefSeq" id="WP_054358423.1">
    <property type="nucleotide sequence ID" value="NZ_JAPCYQ010000001.1"/>
</dbReference>
<organism evidence="1 2">
    <name type="scientific">Prosthecodimorpha hirschii</name>
    <dbReference type="NCBI Taxonomy" id="665126"/>
    <lineage>
        <taxon>Bacteria</taxon>
        <taxon>Pseudomonadati</taxon>
        <taxon>Pseudomonadota</taxon>
        <taxon>Alphaproteobacteria</taxon>
        <taxon>Hyphomicrobiales</taxon>
        <taxon>Ancalomicrobiaceae</taxon>
        <taxon>Prosthecodimorpha</taxon>
    </lineage>
</organism>
<proteinExistence type="predicted"/>
<reference evidence="1 2" key="1">
    <citation type="submission" date="2015-09" db="EMBL/GenBank/DDBJ databases">
        <authorList>
            <person name="Jackson K.R."/>
            <person name="Lunt B.L."/>
            <person name="Fisher J.N.B."/>
            <person name="Gardner A.V."/>
            <person name="Bailey M.E."/>
            <person name="Deus L.M."/>
            <person name="Earl A.S."/>
            <person name="Gibby P.D."/>
            <person name="Hartmann K.A."/>
            <person name="Liu J.E."/>
            <person name="Manci A.M."/>
            <person name="Nielsen D.A."/>
            <person name="Solomon M.B."/>
            <person name="Breakwell D.P."/>
            <person name="Burnett S.H."/>
            <person name="Grose J.H."/>
        </authorList>
    </citation>
    <scope>NUCLEOTIDE SEQUENCE [LARGE SCALE GENOMIC DNA]</scope>
    <source>
        <strain evidence="1 2">16</strain>
    </source>
</reference>
<reference evidence="1 2" key="2">
    <citation type="submission" date="2015-10" db="EMBL/GenBank/DDBJ databases">
        <title>Draft Genome Sequence of Prosthecomicrobium hirschii ATCC 27832.</title>
        <authorList>
            <person name="Daniel J."/>
            <person name="Givan S.A."/>
            <person name="Brun Y.V."/>
            <person name="Brown P.J."/>
        </authorList>
    </citation>
    <scope>NUCLEOTIDE SEQUENCE [LARGE SCALE GENOMIC DNA]</scope>
    <source>
        <strain evidence="1 2">16</strain>
    </source>
</reference>
<dbReference type="STRING" id="665126.ABB55_08455"/>
<name>A0A0P6VPB5_9HYPH</name>
<evidence type="ECO:0000313" key="2">
    <source>
        <dbReference type="Proteomes" id="UP000048984"/>
    </source>
</evidence>
<evidence type="ECO:0000313" key="1">
    <source>
        <dbReference type="EMBL" id="KPL52260.1"/>
    </source>
</evidence>
<sequence>MNIPLTRLIDGIIATMRADVIPNVTDPYARGQAVGVIDLLNNIAPRVEWAHAPQLRRIEAKRALLDRICDLVPELSPACADLQQPAPAEEPGGLVRRLDAAICDAIALLWPRRHEAHCAEAASLIKVHLHDELTAEMKITRKPLFAEIASGTDGGKNA</sequence>
<dbReference type="Proteomes" id="UP000048984">
    <property type="component" value="Unassembled WGS sequence"/>
</dbReference>
<comment type="caution">
    <text evidence="1">The sequence shown here is derived from an EMBL/GenBank/DDBJ whole genome shotgun (WGS) entry which is preliminary data.</text>
</comment>
<dbReference type="EMBL" id="LJYW01000001">
    <property type="protein sequence ID" value="KPL52260.1"/>
    <property type="molecule type" value="Genomic_DNA"/>
</dbReference>
<protein>
    <submittedName>
        <fullName evidence="1">Uncharacterized protein</fullName>
    </submittedName>
</protein>
<accession>A0A0P6VPB5</accession>
<gene>
    <name evidence="1" type="ORF">ABB55_08455</name>
</gene>
<dbReference type="AlphaFoldDB" id="A0A0P6VPB5"/>
<dbReference type="OrthoDB" id="8906539at2"/>